<proteinExistence type="predicted"/>
<dbReference type="OrthoDB" id="8945114at2"/>
<dbReference type="InterPro" id="IPR000182">
    <property type="entry name" value="GNAT_dom"/>
</dbReference>
<evidence type="ECO:0000313" key="2">
    <source>
        <dbReference type="EMBL" id="KPC53282.1"/>
    </source>
</evidence>
<dbReference type="InterPro" id="IPR016181">
    <property type="entry name" value="Acyl_CoA_acyltransferase"/>
</dbReference>
<accession>A0A0N0XJG9</accession>
<organism evidence="2 3">
    <name type="scientific">Amantichitinum ursilacus</name>
    <dbReference type="NCBI Taxonomy" id="857265"/>
    <lineage>
        <taxon>Bacteria</taxon>
        <taxon>Pseudomonadati</taxon>
        <taxon>Pseudomonadota</taxon>
        <taxon>Betaproteobacteria</taxon>
        <taxon>Neisseriales</taxon>
        <taxon>Chitinibacteraceae</taxon>
        <taxon>Amantichitinum</taxon>
    </lineage>
</organism>
<comment type="caution">
    <text evidence="2">The sequence shown here is derived from an EMBL/GenBank/DDBJ whole genome shotgun (WGS) entry which is preliminary data.</text>
</comment>
<name>A0A0N0XJG9_9NEIS</name>
<evidence type="ECO:0000313" key="3">
    <source>
        <dbReference type="Proteomes" id="UP000037939"/>
    </source>
</evidence>
<dbReference type="RefSeq" id="WP_083458881.1">
    <property type="nucleotide sequence ID" value="NZ_LAQT01000007.1"/>
</dbReference>
<feature type="domain" description="N-acetyltransferase" evidence="1">
    <location>
        <begin position="151"/>
        <end position="295"/>
    </location>
</feature>
<dbReference type="AlphaFoldDB" id="A0A0N0XJG9"/>
<evidence type="ECO:0000259" key="1">
    <source>
        <dbReference type="PROSITE" id="PS51186"/>
    </source>
</evidence>
<dbReference type="PROSITE" id="PS51186">
    <property type="entry name" value="GNAT"/>
    <property type="match status" value="1"/>
</dbReference>
<dbReference type="EMBL" id="LAQT01000007">
    <property type="protein sequence ID" value="KPC53282.1"/>
    <property type="molecule type" value="Genomic_DNA"/>
</dbReference>
<dbReference type="PATRIC" id="fig|857265.3.peg.1922"/>
<gene>
    <name evidence="2" type="ORF">WG78_09340</name>
</gene>
<keyword evidence="2" id="KW-0808">Transferase</keyword>
<reference evidence="2 3" key="1">
    <citation type="submission" date="2015-07" db="EMBL/GenBank/DDBJ databases">
        <title>Draft genome sequence of the Amantichitinum ursilacus IGB-41, a new chitin-degrading bacterium.</title>
        <authorList>
            <person name="Kirstahler P."/>
            <person name="Guenther M."/>
            <person name="Grumaz C."/>
            <person name="Rupp S."/>
            <person name="Zibek S."/>
            <person name="Sohn K."/>
        </authorList>
    </citation>
    <scope>NUCLEOTIDE SEQUENCE [LARGE SCALE GENOMIC DNA]</scope>
    <source>
        <strain evidence="2 3">IGB-41</strain>
    </source>
</reference>
<dbReference type="STRING" id="857265.WG78_09340"/>
<dbReference type="Pfam" id="PF00583">
    <property type="entry name" value="Acetyltransf_1"/>
    <property type="match status" value="1"/>
</dbReference>
<sequence>MLQSQLPPTSFINSTDMIVTHAELAAILEHAEAQHLFQQVTALQQLSGNTAVRTQKIANGIAAFTLPEFGRKLNHVTGIAMSAAVSAAALAQLEAGYAELGLPVEIDVCPHADAAILPLLAARGYHVNAFSNSYVLPLSEADTAATDYPDIEILSGPQLADEVFIEHCIAGFAVQATSRPVSLLRALAQIAVLRADTQLFAARIDGQIAGTAGLSLLPTPGGTVAYLSITSTVPAWRQRGVQTALLQARLTAARAAGCDLASVSVRPANVSARNAERAGFRLAYTKATFSRMGVA</sequence>
<keyword evidence="3" id="KW-1185">Reference proteome</keyword>
<dbReference type="Proteomes" id="UP000037939">
    <property type="component" value="Unassembled WGS sequence"/>
</dbReference>
<dbReference type="Gene3D" id="3.40.630.30">
    <property type="match status" value="1"/>
</dbReference>
<dbReference type="SUPFAM" id="SSF55729">
    <property type="entry name" value="Acyl-CoA N-acyltransferases (Nat)"/>
    <property type="match status" value="1"/>
</dbReference>
<dbReference type="CDD" id="cd04301">
    <property type="entry name" value="NAT_SF"/>
    <property type="match status" value="1"/>
</dbReference>
<dbReference type="GO" id="GO:0016747">
    <property type="term" value="F:acyltransferase activity, transferring groups other than amino-acyl groups"/>
    <property type="evidence" value="ECO:0007669"/>
    <property type="project" value="InterPro"/>
</dbReference>
<protein>
    <submittedName>
        <fullName evidence="2">Acetyltransferase (GNAT) family protein</fullName>
    </submittedName>
</protein>